<dbReference type="Proteomes" id="UP000231550">
    <property type="component" value="Unassembled WGS sequence"/>
</dbReference>
<feature type="transmembrane region" description="Helical" evidence="11">
    <location>
        <begin position="185"/>
        <end position="207"/>
    </location>
</feature>
<dbReference type="NCBIfam" id="TIGR01131">
    <property type="entry name" value="ATP_synt_6_or_A"/>
    <property type="match status" value="1"/>
</dbReference>
<protein>
    <recommendedName>
        <fullName evidence="11 12">ATP synthase subunit a</fullName>
    </recommendedName>
    <alternativeName>
        <fullName evidence="11">ATP synthase F0 sector subunit a</fullName>
    </alternativeName>
    <alternativeName>
        <fullName evidence="11">F-ATPase subunit 6</fullName>
    </alternativeName>
</protein>
<evidence type="ECO:0000256" key="6">
    <source>
        <dbReference type="ARBA" id="ARBA00022781"/>
    </source>
</evidence>
<dbReference type="PANTHER" id="PTHR42823">
    <property type="entry name" value="ATP SYNTHASE SUBUNIT A, CHLOROPLASTIC"/>
    <property type="match status" value="1"/>
</dbReference>
<sequence>MVHISPRAEEIINIAGFPVTNALLLTGVVLVLLVIISLVFRKRFKIIPGSAQNVMEFVVESVLDIMEPLYGGRKKAEKYLPWIITLFVFILFSNWLGLFPGVGSVGIWRGEEFTPLLRAPASDLNFTLALAIVSVVLIHIFALMALGPKLHLSKFINFESPIKFFIGLLEIVSEIAKVISFSFRLFGNIFAGEVLLVIISFLVPYVVPLPFLMFEVFVGFIQALVFAMLTMVFIAMQITAEER</sequence>
<comment type="function">
    <text evidence="11 12">Key component of the proton channel; it plays a direct role in the translocation of protons across the membrane.</text>
</comment>
<evidence type="ECO:0000256" key="10">
    <source>
        <dbReference type="ARBA" id="ARBA00023310"/>
    </source>
</evidence>
<keyword evidence="5 11" id="KW-0812">Transmembrane</keyword>
<comment type="caution">
    <text evidence="13">The sequence shown here is derived from an EMBL/GenBank/DDBJ whole genome shotgun (WGS) entry which is preliminary data.</text>
</comment>
<evidence type="ECO:0000256" key="2">
    <source>
        <dbReference type="ARBA" id="ARBA00006810"/>
    </source>
</evidence>
<proteinExistence type="inferred from homology"/>
<dbReference type="GO" id="GO:0045259">
    <property type="term" value="C:proton-transporting ATP synthase complex"/>
    <property type="evidence" value="ECO:0007669"/>
    <property type="project" value="UniProtKB-KW"/>
</dbReference>
<evidence type="ECO:0000256" key="5">
    <source>
        <dbReference type="ARBA" id="ARBA00022692"/>
    </source>
</evidence>
<evidence type="ECO:0000256" key="3">
    <source>
        <dbReference type="ARBA" id="ARBA00022448"/>
    </source>
</evidence>
<comment type="subcellular location">
    <subcellularLocation>
        <location evidence="11 12">Cell membrane</location>
        <topology evidence="11 12">Multi-pass membrane protein</topology>
    </subcellularLocation>
    <subcellularLocation>
        <location evidence="1">Membrane</location>
        <topology evidence="1">Multi-pass membrane protein</topology>
    </subcellularLocation>
</comment>
<evidence type="ECO:0000256" key="4">
    <source>
        <dbReference type="ARBA" id="ARBA00022547"/>
    </source>
</evidence>
<dbReference type="InterPro" id="IPR035908">
    <property type="entry name" value="F0_ATP_A_sf"/>
</dbReference>
<keyword evidence="10 11" id="KW-0066">ATP synthesis</keyword>
<dbReference type="PRINTS" id="PR00123">
    <property type="entry name" value="ATPASEA"/>
</dbReference>
<comment type="similarity">
    <text evidence="2 11 12">Belongs to the ATPase A chain family.</text>
</comment>
<feature type="transmembrane region" description="Helical" evidence="11">
    <location>
        <begin position="22"/>
        <end position="40"/>
    </location>
</feature>
<evidence type="ECO:0000256" key="12">
    <source>
        <dbReference type="RuleBase" id="RU000483"/>
    </source>
</evidence>
<evidence type="ECO:0000256" key="1">
    <source>
        <dbReference type="ARBA" id="ARBA00004141"/>
    </source>
</evidence>
<keyword evidence="4 11" id="KW-0138">CF(0)</keyword>
<feature type="transmembrane region" description="Helical" evidence="11">
    <location>
        <begin position="128"/>
        <end position="146"/>
    </location>
</feature>
<reference evidence="13 14" key="1">
    <citation type="submission" date="2017-09" db="EMBL/GenBank/DDBJ databases">
        <title>Depth-based differentiation of microbial function through sediment-hosted aquifers and enrichment of novel symbionts in the deep terrestrial subsurface.</title>
        <authorList>
            <person name="Probst A.J."/>
            <person name="Ladd B."/>
            <person name="Jarett J.K."/>
            <person name="Geller-Mcgrath D.E."/>
            <person name="Sieber C.M."/>
            <person name="Emerson J.B."/>
            <person name="Anantharaman K."/>
            <person name="Thomas B.C."/>
            <person name="Malmstrom R."/>
            <person name="Stieglmeier M."/>
            <person name="Klingl A."/>
            <person name="Woyke T."/>
            <person name="Ryan C.M."/>
            <person name="Banfield J.F."/>
        </authorList>
    </citation>
    <scope>NUCLEOTIDE SEQUENCE [LARGE SCALE GENOMIC DNA]</scope>
    <source>
        <strain evidence="13">CG11_big_fil_rev_8_21_14_0_20_44_10</strain>
    </source>
</reference>
<organism evidence="13 14">
    <name type="scientific">Candidatus Portnoybacteria bacterium CG11_big_fil_rev_8_21_14_0_20_44_10</name>
    <dbReference type="NCBI Taxonomy" id="1974818"/>
    <lineage>
        <taxon>Bacteria</taxon>
        <taxon>Candidatus Portnoyibacteriota</taxon>
    </lineage>
</organism>
<dbReference type="InterPro" id="IPR045082">
    <property type="entry name" value="ATP_syn_F0_a_bact/chloroplast"/>
</dbReference>
<evidence type="ECO:0000313" key="13">
    <source>
        <dbReference type="EMBL" id="PIQ74244.1"/>
    </source>
</evidence>
<name>A0A2H0KS63_9BACT</name>
<dbReference type="AlphaFoldDB" id="A0A2H0KS63"/>
<evidence type="ECO:0000256" key="7">
    <source>
        <dbReference type="ARBA" id="ARBA00022989"/>
    </source>
</evidence>
<keyword evidence="11" id="KW-1003">Cell membrane</keyword>
<feature type="transmembrane region" description="Helical" evidence="11">
    <location>
        <begin position="213"/>
        <end position="236"/>
    </location>
</feature>
<keyword evidence="3 11" id="KW-0813">Transport</keyword>
<keyword evidence="6 11" id="KW-0375">Hydrogen ion transport</keyword>
<evidence type="ECO:0000256" key="9">
    <source>
        <dbReference type="ARBA" id="ARBA00023136"/>
    </source>
</evidence>
<keyword evidence="9 11" id="KW-0472">Membrane</keyword>
<dbReference type="GO" id="GO:0046933">
    <property type="term" value="F:proton-transporting ATP synthase activity, rotational mechanism"/>
    <property type="evidence" value="ECO:0007669"/>
    <property type="project" value="UniProtKB-UniRule"/>
</dbReference>
<dbReference type="Gene3D" id="1.20.120.220">
    <property type="entry name" value="ATP synthase, F0 complex, subunit A"/>
    <property type="match status" value="1"/>
</dbReference>
<accession>A0A2H0KS63</accession>
<evidence type="ECO:0000256" key="11">
    <source>
        <dbReference type="HAMAP-Rule" id="MF_01393"/>
    </source>
</evidence>
<dbReference type="EMBL" id="PCVN01000082">
    <property type="protein sequence ID" value="PIQ74244.1"/>
    <property type="molecule type" value="Genomic_DNA"/>
</dbReference>
<evidence type="ECO:0000256" key="8">
    <source>
        <dbReference type="ARBA" id="ARBA00023065"/>
    </source>
</evidence>
<evidence type="ECO:0000313" key="14">
    <source>
        <dbReference type="Proteomes" id="UP000231550"/>
    </source>
</evidence>
<dbReference type="GO" id="GO:0042777">
    <property type="term" value="P:proton motive force-driven plasma membrane ATP synthesis"/>
    <property type="evidence" value="ECO:0007669"/>
    <property type="project" value="TreeGrafter"/>
</dbReference>
<keyword evidence="8 11" id="KW-0406">Ion transport</keyword>
<dbReference type="InterPro" id="IPR000568">
    <property type="entry name" value="ATP_synth_F0_asu"/>
</dbReference>
<gene>
    <name evidence="11 13" type="primary">atpB</name>
    <name evidence="13" type="ORF">COV85_03170</name>
</gene>
<dbReference type="InterPro" id="IPR023011">
    <property type="entry name" value="ATP_synth_F0_asu_AS"/>
</dbReference>
<keyword evidence="7 11" id="KW-1133">Transmembrane helix</keyword>
<dbReference type="Pfam" id="PF00119">
    <property type="entry name" value="ATP-synt_A"/>
    <property type="match status" value="1"/>
</dbReference>
<dbReference type="GO" id="GO:0005886">
    <property type="term" value="C:plasma membrane"/>
    <property type="evidence" value="ECO:0007669"/>
    <property type="project" value="UniProtKB-SubCell"/>
</dbReference>
<dbReference type="PROSITE" id="PS00449">
    <property type="entry name" value="ATPASE_A"/>
    <property type="match status" value="1"/>
</dbReference>
<dbReference type="SUPFAM" id="SSF81336">
    <property type="entry name" value="F1F0 ATP synthase subunit A"/>
    <property type="match status" value="1"/>
</dbReference>
<dbReference type="CDD" id="cd00310">
    <property type="entry name" value="ATP-synt_Fo_a_6"/>
    <property type="match status" value="1"/>
</dbReference>
<feature type="transmembrane region" description="Helical" evidence="11">
    <location>
        <begin position="79"/>
        <end position="108"/>
    </location>
</feature>
<dbReference type="PANTHER" id="PTHR42823:SF3">
    <property type="entry name" value="ATP SYNTHASE SUBUNIT A, CHLOROPLASTIC"/>
    <property type="match status" value="1"/>
</dbReference>
<dbReference type="HAMAP" id="MF_01393">
    <property type="entry name" value="ATP_synth_a_bact"/>
    <property type="match status" value="1"/>
</dbReference>